<evidence type="ECO:0000256" key="1">
    <source>
        <dbReference type="SAM" id="Phobius"/>
    </source>
</evidence>
<sequence>MEIKRLIENNIAAIIVGCSSVFASYLAVNVRLTQIETIQVADHQRVSQLETKVNQLEINQESMKAYADASQKNIDKMANSVDKLTESVNNLFGIVSRWQGKFEDTNHVNGR</sequence>
<reference evidence="3" key="1">
    <citation type="submission" date="2018-06" db="EMBL/GenBank/DDBJ databases">
        <authorList>
            <person name="Sharma R."/>
            <person name="Ke K."/>
            <person name="Breakwell D.P."/>
            <person name="Hope S."/>
            <person name="Grose J.H."/>
        </authorList>
    </citation>
    <scope>NUCLEOTIDE SEQUENCE [LARGE SCALE GENOMIC DNA]</scope>
</reference>
<proteinExistence type="predicted"/>
<evidence type="ECO:0000313" key="2">
    <source>
        <dbReference type="EMBL" id="AXN57396.1"/>
    </source>
</evidence>
<gene>
    <name evidence="2" type="ORF">SUNLIREN_96</name>
</gene>
<keyword evidence="1" id="KW-1133">Transmembrane helix</keyword>
<keyword evidence="1" id="KW-0812">Transmembrane</keyword>
<evidence type="ECO:0000313" key="3">
    <source>
        <dbReference type="Proteomes" id="UP000257815"/>
    </source>
</evidence>
<dbReference type="EMBL" id="MH426725">
    <property type="protein sequence ID" value="AXN57396.1"/>
    <property type="molecule type" value="Genomic_DNA"/>
</dbReference>
<feature type="transmembrane region" description="Helical" evidence="1">
    <location>
        <begin position="7"/>
        <end position="28"/>
    </location>
</feature>
<accession>A0A346FHW6</accession>
<keyword evidence="1" id="KW-0472">Membrane</keyword>
<protein>
    <submittedName>
        <fullName evidence="2">Uncharacterized protein</fullName>
    </submittedName>
</protein>
<organism evidence="2 3">
    <name type="scientific">Erwinia phage SunLIRen</name>
    <dbReference type="NCBI Taxonomy" id="2267654"/>
    <lineage>
        <taxon>Viruses</taxon>
        <taxon>Duplodnaviria</taxon>
        <taxon>Heunggongvirae</taxon>
        <taxon>Uroviricota</taxon>
        <taxon>Caudoviricetes</taxon>
        <taxon>Andersonviridae</taxon>
        <taxon>Ounavirinae</taxon>
        <taxon>Kolesnikvirus</taxon>
        <taxon>Kolesnikvirus Ea214</taxon>
    </lineage>
</organism>
<name>A0A346FHW6_9CAUD</name>
<dbReference type="Proteomes" id="UP000257815">
    <property type="component" value="Segment"/>
</dbReference>